<reference evidence="12 13" key="1">
    <citation type="submission" date="2017-08" db="EMBL/GenBank/DDBJ databases">
        <title>Reclassification of Bisgaard taxon 37 and 44.</title>
        <authorList>
            <person name="Christensen H."/>
        </authorList>
    </citation>
    <scope>NUCLEOTIDE SEQUENCE [LARGE SCALE GENOMIC DNA]</scope>
    <source>
        <strain evidence="12 13">B96_3</strain>
    </source>
</reference>
<dbReference type="GO" id="GO:0005737">
    <property type="term" value="C:cytoplasm"/>
    <property type="evidence" value="ECO:0007669"/>
    <property type="project" value="UniProtKB-SubCell"/>
</dbReference>
<sequence length="391" mass="44454">MFITKLNLTNFRNISSLTLSPGKGINFVTGHNGAGKTSVLEAIFALAQFKSFKVNNLNSIIADGQESTLVYAKVADENSNSHDLGLKITKKSKELFVNGEPAKKGVTSVTELLPVQVISPDVVELLTEGPEFRRKFIYWGAYYTYPNFFQEWKTFTVAHKNRNHLLKQAQAYRAKNQEVPTAIIEQCKVFGNVLAEVSERINQLNIEYVNNLLPVLQKVLADFLPELNIELKYYQGWPKDKSLKEYYAENLEREIETGRMSGGLSRADLRIKCFGENVVNILSRGQLKLLACALKIAQGDLLRMQTTSKCIYLIDDLAAELDEGKQIMFAKKLISENCQIFMTYIDNRILHIFSNLVDKWDEFSIAKGKLTHHYVNGEEVITKEFNLDDYI</sequence>
<dbReference type="GO" id="GO:0009432">
    <property type="term" value="P:SOS response"/>
    <property type="evidence" value="ECO:0007669"/>
    <property type="project" value="UniProtKB-UniRule"/>
</dbReference>
<evidence type="ECO:0000259" key="11">
    <source>
        <dbReference type="Pfam" id="PF02463"/>
    </source>
</evidence>
<dbReference type="Gene3D" id="3.40.50.300">
    <property type="entry name" value="P-loop containing nucleotide triphosphate hydrolases"/>
    <property type="match status" value="1"/>
</dbReference>
<dbReference type="InterPro" id="IPR018078">
    <property type="entry name" value="DNA-binding_RecF_CS"/>
</dbReference>
<keyword evidence="5 9" id="KW-0235">DNA replication</keyword>
<dbReference type="PANTHER" id="PTHR32182">
    <property type="entry name" value="DNA REPLICATION AND REPAIR PROTEIN RECF"/>
    <property type="match status" value="1"/>
</dbReference>
<dbReference type="NCBIfam" id="TIGR00611">
    <property type="entry name" value="recf"/>
    <property type="match status" value="1"/>
</dbReference>
<keyword evidence="13" id="KW-1185">Reference proteome</keyword>
<dbReference type="Gene3D" id="1.20.1050.90">
    <property type="entry name" value="RecF/RecN/SMC, N-terminal domain"/>
    <property type="match status" value="1"/>
</dbReference>
<dbReference type="InterPro" id="IPR003395">
    <property type="entry name" value="RecF/RecN/SMC_N"/>
</dbReference>
<keyword evidence="8 9" id="KW-0238">DNA-binding</keyword>
<proteinExistence type="inferred from homology"/>
<organism evidence="12 13">
    <name type="scientific">Psittacicella hinzii</name>
    <dbReference type="NCBI Taxonomy" id="2028575"/>
    <lineage>
        <taxon>Bacteria</taxon>
        <taxon>Pseudomonadati</taxon>
        <taxon>Pseudomonadota</taxon>
        <taxon>Gammaproteobacteria</taxon>
        <taxon>Pasteurellales</taxon>
        <taxon>Psittacicellaceae</taxon>
        <taxon>Psittacicella</taxon>
    </lineage>
</organism>
<dbReference type="RefSeq" id="WP_119525245.1">
    <property type="nucleotide sequence ID" value="NZ_NRHC01000057.1"/>
</dbReference>
<dbReference type="SUPFAM" id="SSF52540">
    <property type="entry name" value="P-loop containing nucleoside triphosphate hydrolases"/>
    <property type="match status" value="1"/>
</dbReference>
<keyword evidence="9 10" id="KW-0742">SOS response</keyword>
<dbReference type="Pfam" id="PF02463">
    <property type="entry name" value="SMC_N"/>
    <property type="match status" value="1"/>
</dbReference>
<dbReference type="Proteomes" id="UP000265691">
    <property type="component" value="Unassembled WGS sequence"/>
</dbReference>
<evidence type="ECO:0000256" key="2">
    <source>
        <dbReference type="ARBA" id="ARBA00008016"/>
    </source>
</evidence>
<dbReference type="GO" id="GO:0003697">
    <property type="term" value="F:single-stranded DNA binding"/>
    <property type="evidence" value="ECO:0007669"/>
    <property type="project" value="UniProtKB-UniRule"/>
</dbReference>
<dbReference type="AlphaFoldDB" id="A0A3A1Y5B2"/>
<dbReference type="InterPro" id="IPR001238">
    <property type="entry name" value="DNA-binding_RecF"/>
</dbReference>
<evidence type="ECO:0000313" key="13">
    <source>
        <dbReference type="Proteomes" id="UP000265691"/>
    </source>
</evidence>
<keyword evidence="6 9" id="KW-0547">Nucleotide-binding</keyword>
<feature type="domain" description="RecF/RecN/SMC N-terminal" evidence="11">
    <location>
        <begin position="2"/>
        <end position="356"/>
    </location>
</feature>
<dbReference type="GO" id="GO:0006260">
    <property type="term" value="P:DNA replication"/>
    <property type="evidence" value="ECO:0007669"/>
    <property type="project" value="UniProtKB-UniRule"/>
</dbReference>
<keyword evidence="9 10" id="KW-0234">DNA repair</keyword>
<accession>A0A3A1Y5B2</accession>
<evidence type="ECO:0000256" key="10">
    <source>
        <dbReference type="RuleBase" id="RU000578"/>
    </source>
</evidence>
<dbReference type="PANTHER" id="PTHR32182:SF0">
    <property type="entry name" value="DNA REPLICATION AND REPAIR PROTEIN RECF"/>
    <property type="match status" value="1"/>
</dbReference>
<comment type="caution">
    <text evidence="12">The sequence shown here is derived from an EMBL/GenBank/DDBJ whole genome shotgun (WGS) entry which is preliminary data.</text>
</comment>
<dbReference type="GO" id="GO:0005524">
    <property type="term" value="F:ATP binding"/>
    <property type="evidence" value="ECO:0007669"/>
    <property type="project" value="UniProtKB-UniRule"/>
</dbReference>
<dbReference type="EMBL" id="NRHC01000057">
    <property type="protein sequence ID" value="RIY32398.1"/>
    <property type="molecule type" value="Genomic_DNA"/>
</dbReference>
<name>A0A3A1Y5B2_9GAMM</name>
<dbReference type="GO" id="GO:0000731">
    <property type="term" value="P:DNA synthesis involved in DNA repair"/>
    <property type="evidence" value="ECO:0007669"/>
    <property type="project" value="TreeGrafter"/>
</dbReference>
<evidence type="ECO:0000256" key="5">
    <source>
        <dbReference type="ARBA" id="ARBA00022705"/>
    </source>
</evidence>
<evidence type="ECO:0000256" key="6">
    <source>
        <dbReference type="ARBA" id="ARBA00022741"/>
    </source>
</evidence>
<evidence type="ECO:0000256" key="4">
    <source>
        <dbReference type="ARBA" id="ARBA00022490"/>
    </source>
</evidence>
<comment type="function">
    <text evidence="9 10">The RecF protein is involved in DNA metabolism; it is required for DNA replication and normal SOS inducibility. RecF binds preferentially to single-stranded, linear DNA. It also seems to bind ATP.</text>
</comment>
<comment type="subcellular location">
    <subcellularLocation>
        <location evidence="1 9 10">Cytoplasm</location>
    </subcellularLocation>
</comment>
<evidence type="ECO:0000256" key="1">
    <source>
        <dbReference type="ARBA" id="ARBA00004496"/>
    </source>
</evidence>
<dbReference type="HAMAP" id="MF_00365">
    <property type="entry name" value="RecF"/>
    <property type="match status" value="1"/>
</dbReference>
<evidence type="ECO:0000256" key="3">
    <source>
        <dbReference type="ARBA" id="ARBA00020170"/>
    </source>
</evidence>
<dbReference type="GO" id="GO:0006302">
    <property type="term" value="P:double-strand break repair"/>
    <property type="evidence" value="ECO:0007669"/>
    <property type="project" value="TreeGrafter"/>
</dbReference>
<evidence type="ECO:0000256" key="7">
    <source>
        <dbReference type="ARBA" id="ARBA00022840"/>
    </source>
</evidence>
<keyword evidence="4 9" id="KW-0963">Cytoplasm</keyword>
<keyword evidence="7 9" id="KW-0067">ATP-binding</keyword>
<dbReference type="PROSITE" id="PS00618">
    <property type="entry name" value="RECF_2"/>
    <property type="match status" value="1"/>
</dbReference>
<dbReference type="InterPro" id="IPR027417">
    <property type="entry name" value="P-loop_NTPase"/>
</dbReference>
<evidence type="ECO:0000256" key="8">
    <source>
        <dbReference type="ARBA" id="ARBA00023125"/>
    </source>
</evidence>
<protein>
    <recommendedName>
        <fullName evidence="3 9">DNA replication and repair protein RecF</fullName>
    </recommendedName>
</protein>
<evidence type="ECO:0000313" key="12">
    <source>
        <dbReference type="EMBL" id="RIY32398.1"/>
    </source>
</evidence>
<dbReference type="OrthoDB" id="9803889at2"/>
<comment type="similarity">
    <text evidence="2 9 10">Belongs to the RecF family.</text>
</comment>
<dbReference type="InterPro" id="IPR042174">
    <property type="entry name" value="RecF_2"/>
</dbReference>
<evidence type="ECO:0000256" key="9">
    <source>
        <dbReference type="HAMAP-Rule" id="MF_00365"/>
    </source>
</evidence>
<keyword evidence="9 10" id="KW-0227">DNA damage</keyword>
<feature type="binding site" evidence="9">
    <location>
        <begin position="30"/>
        <end position="37"/>
    </location>
    <ligand>
        <name>ATP</name>
        <dbReference type="ChEBI" id="CHEBI:30616"/>
    </ligand>
</feature>
<gene>
    <name evidence="9" type="primary">recF</name>
    <name evidence="12" type="ORF">CKF54_04880</name>
</gene>